<organism evidence="1">
    <name type="scientific">uncultured Caudovirales phage</name>
    <dbReference type="NCBI Taxonomy" id="2100421"/>
    <lineage>
        <taxon>Viruses</taxon>
        <taxon>Duplodnaviria</taxon>
        <taxon>Heunggongvirae</taxon>
        <taxon>Uroviricota</taxon>
        <taxon>Caudoviricetes</taxon>
        <taxon>Peduoviridae</taxon>
        <taxon>Maltschvirus</taxon>
        <taxon>Maltschvirus maltsch</taxon>
    </lineage>
</organism>
<evidence type="ECO:0000313" key="1">
    <source>
        <dbReference type="EMBL" id="CAB4134946.1"/>
    </source>
</evidence>
<name>A0A6J5LPR8_9CAUD</name>
<reference evidence="1" key="1">
    <citation type="submission" date="2020-04" db="EMBL/GenBank/DDBJ databases">
        <authorList>
            <person name="Chiriac C."/>
            <person name="Salcher M."/>
            <person name="Ghai R."/>
            <person name="Kavagutti S V."/>
        </authorList>
    </citation>
    <scope>NUCLEOTIDE SEQUENCE</scope>
</reference>
<proteinExistence type="predicted"/>
<sequence>MAKTYTAYATGIAFASNKSILGIFNAHATRKVKLYRAWALNNQTTAVTGVLTSMLLRKISALSAGTAVTPVAHDTGNVTVDLTSVTSVTGGTFTNTADNAFRQIMWSGDEPAVSSATSDELQCIVPLMCIWDSTGDTNIEPFVCNTNEGIHLLQPGANAVGILDAAFEFTVS</sequence>
<protein>
    <submittedName>
        <fullName evidence="1">Uncharacterized protein</fullName>
    </submittedName>
</protein>
<gene>
    <name evidence="1" type="ORF">UFOVP275_38</name>
</gene>
<accession>A0A6J5LPR8</accession>
<dbReference type="EMBL" id="LR796290">
    <property type="protein sequence ID" value="CAB4134946.1"/>
    <property type="molecule type" value="Genomic_DNA"/>
</dbReference>